<feature type="signal peptide" evidence="4">
    <location>
        <begin position="1"/>
        <end position="19"/>
    </location>
</feature>
<dbReference type="GO" id="GO:0005576">
    <property type="term" value="C:extracellular region"/>
    <property type="evidence" value="ECO:0007669"/>
    <property type="project" value="InterPro"/>
</dbReference>
<dbReference type="InterPro" id="IPR035971">
    <property type="entry name" value="CBD_sf"/>
</dbReference>
<dbReference type="GO" id="GO:0030248">
    <property type="term" value="F:cellulose binding"/>
    <property type="evidence" value="ECO:0007669"/>
    <property type="project" value="InterPro"/>
</dbReference>
<evidence type="ECO:0000313" key="6">
    <source>
        <dbReference type="EMBL" id="KIP12262.1"/>
    </source>
</evidence>
<keyword evidence="2" id="KW-0378">Hydrolase</keyword>
<protein>
    <submittedName>
        <fullName evidence="6">Carbohydrate-binding module family 1 protein</fullName>
    </submittedName>
</protein>
<proteinExistence type="predicted"/>
<evidence type="ECO:0000256" key="1">
    <source>
        <dbReference type="ARBA" id="ARBA00022729"/>
    </source>
</evidence>
<reference evidence="6 7" key="1">
    <citation type="journal article" date="2014" name="PLoS Genet.">
        <title>Analysis of the Phlebiopsis gigantea genome, transcriptome and secretome provides insight into its pioneer colonization strategies of wood.</title>
        <authorList>
            <person name="Hori C."/>
            <person name="Ishida T."/>
            <person name="Igarashi K."/>
            <person name="Samejima M."/>
            <person name="Suzuki H."/>
            <person name="Master E."/>
            <person name="Ferreira P."/>
            <person name="Ruiz-Duenas F.J."/>
            <person name="Held B."/>
            <person name="Canessa P."/>
            <person name="Larrondo L.F."/>
            <person name="Schmoll M."/>
            <person name="Druzhinina I.S."/>
            <person name="Kubicek C.P."/>
            <person name="Gaskell J.A."/>
            <person name="Kersten P."/>
            <person name="St John F."/>
            <person name="Glasner J."/>
            <person name="Sabat G."/>
            <person name="Splinter BonDurant S."/>
            <person name="Syed K."/>
            <person name="Yadav J."/>
            <person name="Mgbeahuruike A.C."/>
            <person name="Kovalchuk A."/>
            <person name="Asiegbu F.O."/>
            <person name="Lackner G."/>
            <person name="Hoffmeister D."/>
            <person name="Rencoret J."/>
            <person name="Gutierrez A."/>
            <person name="Sun H."/>
            <person name="Lindquist E."/>
            <person name="Barry K."/>
            <person name="Riley R."/>
            <person name="Grigoriev I.V."/>
            <person name="Henrissat B."/>
            <person name="Kues U."/>
            <person name="Berka R.M."/>
            <person name="Martinez A.T."/>
            <person name="Covert S.F."/>
            <person name="Blanchette R.A."/>
            <person name="Cullen D."/>
        </authorList>
    </citation>
    <scope>NUCLEOTIDE SEQUENCE [LARGE SCALE GENOMIC DNA]</scope>
    <source>
        <strain evidence="6 7">11061_1 CR5-6</strain>
    </source>
</reference>
<name>A0A0C3SDY9_PHLG1</name>
<dbReference type="InterPro" id="IPR000254">
    <property type="entry name" value="CBD"/>
</dbReference>
<sequence>MAHFKRLLATLSVVGLAVAQSSTQYCDSISGICFQGYADPDLDVTVGLVLPPLSTPPSDELIVQMVAPVSNGYTGISLGGTMADSLLFTLWPNDDKVILGPRWTSGYVLPDVYTGPTLTLLPGSGVNSTHITATFRCQNCTTWEDGSLGSGDLTSFGVLAYVVATTTSPADPADVASTLQEHDDFDFFGMDLSSAHSDDYSSYISGSASSSSSAPTSTSKPTSTSSVPPSSTSSAPSATQTEWGQCGGTGYTGPTTCASGLACVAVSPPYYSQCQST</sequence>
<accession>A0A0C3SDY9</accession>
<dbReference type="GO" id="GO:0016787">
    <property type="term" value="F:hydrolase activity"/>
    <property type="evidence" value="ECO:0007669"/>
    <property type="project" value="UniProtKB-KW"/>
</dbReference>
<keyword evidence="1 4" id="KW-0732">Signal</keyword>
<dbReference type="PROSITE" id="PS51164">
    <property type="entry name" value="CBM1_2"/>
    <property type="match status" value="1"/>
</dbReference>
<dbReference type="Pfam" id="PF00734">
    <property type="entry name" value="CBM_1"/>
    <property type="match status" value="1"/>
</dbReference>
<dbReference type="PANTHER" id="PTHR47797:SF5">
    <property type="entry name" value="CELLOBIOSE DEHYDROGENASE CYTOCHROME DOMAIN-CONTAINING PROTEIN"/>
    <property type="match status" value="1"/>
</dbReference>
<gene>
    <name evidence="6" type="ORF">PHLGIDRAFT_328228</name>
</gene>
<dbReference type="CDD" id="cd09630">
    <property type="entry name" value="CDH_like_cytochrome"/>
    <property type="match status" value="1"/>
</dbReference>
<dbReference type="Pfam" id="PF16010">
    <property type="entry name" value="CDH-cyt"/>
    <property type="match status" value="1"/>
</dbReference>
<dbReference type="PANTHER" id="PTHR47797">
    <property type="entry name" value="DEHYDROGENASE, PUTATIVE (AFU_ORTHOLOGUE AFUA_8G05805)-RELATED"/>
    <property type="match status" value="1"/>
</dbReference>
<evidence type="ECO:0000256" key="4">
    <source>
        <dbReference type="SAM" id="SignalP"/>
    </source>
</evidence>
<dbReference type="STRING" id="745531.A0A0C3SDY9"/>
<keyword evidence="7" id="KW-1185">Reference proteome</keyword>
<dbReference type="EMBL" id="KN840440">
    <property type="protein sequence ID" value="KIP12262.1"/>
    <property type="molecule type" value="Genomic_DNA"/>
</dbReference>
<feature type="chain" id="PRO_5002178370" evidence="4">
    <location>
        <begin position="20"/>
        <end position="277"/>
    </location>
</feature>
<dbReference type="Gene3D" id="2.60.40.1210">
    <property type="entry name" value="Cellobiose dehydrogenase, cytochrome domain"/>
    <property type="match status" value="1"/>
</dbReference>
<organism evidence="6 7">
    <name type="scientific">Phlebiopsis gigantea (strain 11061_1 CR5-6)</name>
    <name type="common">White-rot fungus</name>
    <name type="synonym">Peniophora gigantea</name>
    <dbReference type="NCBI Taxonomy" id="745531"/>
    <lineage>
        <taxon>Eukaryota</taxon>
        <taxon>Fungi</taxon>
        <taxon>Dikarya</taxon>
        <taxon>Basidiomycota</taxon>
        <taxon>Agaricomycotina</taxon>
        <taxon>Agaricomycetes</taxon>
        <taxon>Polyporales</taxon>
        <taxon>Phanerochaetaceae</taxon>
        <taxon>Phlebiopsis</taxon>
    </lineage>
</organism>
<dbReference type="Proteomes" id="UP000053257">
    <property type="component" value="Unassembled WGS sequence"/>
</dbReference>
<dbReference type="InterPro" id="IPR015920">
    <property type="entry name" value="Cellobiose_DH-like_cyt"/>
</dbReference>
<evidence type="ECO:0000259" key="5">
    <source>
        <dbReference type="PROSITE" id="PS51164"/>
    </source>
</evidence>
<feature type="region of interest" description="Disordered" evidence="3">
    <location>
        <begin position="207"/>
        <end position="245"/>
    </location>
</feature>
<feature type="domain" description="CBM1" evidence="5">
    <location>
        <begin position="238"/>
        <end position="275"/>
    </location>
</feature>
<dbReference type="SUPFAM" id="SSF57180">
    <property type="entry name" value="Cellulose-binding domain"/>
    <property type="match status" value="1"/>
</dbReference>
<evidence type="ECO:0000313" key="7">
    <source>
        <dbReference type="Proteomes" id="UP000053257"/>
    </source>
</evidence>
<evidence type="ECO:0000256" key="3">
    <source>
        <dbReference type="SAM" id="MobiDB-lite"/>
    </source>
</evidence>
<dbReference type="AlphaFoldDB" id="A0A0C3SDY9"/>
<dbReference type="OrthoDB" id="413885at2759"/>
<evidence type="ECO:0000256" key="2">
    <source>
        <dbReference type="ARBA" id="ARBA00022801"/>
    </source>
</evidence>
<feature type="compositionally biased region" description="Low complexity" evidence="3">
    <location>
        <begin position="207"/>
        <end position="239"/>
    </location>
</feature>
<dbReference type="GO" id="GO:0005975">
    <property type="term" value="P:carbohydrate metabolic process"/>
    <property type="evidence" value="ECO:0007669"/>
    <property type="project" value="InterPro"/>
</dbReference>
<dbReference type="SMART" id="SM00236">
    <property type="entry name" value="fCBD"/>
    <property type="match status" value="1"/>
</dbReference>
<dbReference type="SUPFAM" id="SSF49344">
    <property type="entry name" value="CBD9-like"/>
    <property type="match status" value="1"/>
</dbReference>
<dbReference type="HOGENOM" id="CLU_081649_2_0_1"/>